<dbReference type="Gene3D" id="2.130.10.10">
    <property type="entry name" value="YVTN repeat-like/Quinoprotein amine dehydrogenase"/>
    <property type="match status" value="2"/>
</dbReference>
<dbReference type="OrthoDB" id="2151161at2759"/>
<dbReference type="InterPro" id="IPR015943">
    <property type="entry name" value="WD40/YVTN_repeat-like_dom_sf"/>
</dbReference>
<comment type="similarity">
    <text evidence="7">Belongs to the glycosyl hydrolase 74 family.</text>
</comment>
<evidence type="ECO:0000256" key="6">
    <source>
        <dbReference type="ARBA" id="ARBA00023326"/>
    </source>
</evidence>
<evidence type="ECO:0000313" key="9">
    <source>
        <dbReference type="EMBL" id="KAB5591591.1"/>
    </source>
</evidence>
<keyword evidence="3" id="KW-0136">Cellulose degradation</keyword>
<evidence type="ECO:0000256" key="8">
    <source>
        <dbReference type="SAM" id="SignalP"/>
    </source>
</evidence>
<keyword evidence="1 8" id="KW-0732">Signal</keyword>
<keyword evidence="2 9" id="KW-0378">Hydrolase</keyword>
<evidence type="ECO:0000256" key="3">
    <source>
        <dbReference type="ARBA" id="ARBA00023001"/>
    </source>
</evidence>
<dbReference type="PANTHER" id="PTHR43739:SF2">
    <property type="entry name" value="OLIGOXYLOGLUCAN-REDUCING END-SPECIFIC XYLOGLUCANASE-RELATED"/>
    <property type="match status" value="1"/>
</dbReference>
<feature type="chain" id="PRO_5024301021" evidence="8">
    <location>
        <begin position="19"/>
        <end position="743"/>
    </location>
</feature>
<dbReference type="EMBL" id="SSOP01000098">
    <property type="protein sequence ID" value="KAB5591591.1"/>
    <property type="molecule type" value="Genomic_DNA"/>
</dbReference>
<evidence type="ECO:0000313" key="10">
    <source>
        <dbReference type="Proteomes" id="UP000383932"/>
    </source>
</evidence>
<gene>
    <name evidence="9" type="ORF">CTheo_4980</name>
</gene>
<dbReference type="GO" id="GO:0016798">
    <property type="term" value="F:hydrolase activity, acting on glycosyl bonds"/>
    <property type="evidence" value="ECO:0007669"/>
    <property type="project" value="UniProtKB-KW"/>
</dbReference>
<feature type="signal peptide" evidence="8">
    <location>
        <begin position="1"/>
        <end position="18"/>
    </location>
</feature>
<evidence type="ECO:0000256" key="7">
    <source>
        <dbReference type="ARBA" id="ARBA00037986"/>
    </source>
</evidence>
<comment type="caution">
    <text evidence="9">The sequence shown here is derived from an EMBL/GenBank/DDBJ whole genome shotgun (WGS) entry which is preliminary data.</text>
</comment>
<dbReference type="GO" id="GO:0010411">
    <property type="term" value="P:xyloglucan metabolic process"/>
    <property type="evidence" value="ECO:0007669"/>
    <property type="project" value="TreeGrafter"/>
</dbReference>
<organism evidence="9 10">
    <name type="scientific">Ceratobasidium theobromae</name>
    <dbReference type="NCBI Taxonomy" id="1582974"/>
    <lineage>
        <taxon>Eukaryota</taxon>
        <taxon>Fungi</taxon>
        <taxon>Dikarya</taxon>
        <taxon>Basidiomycota</taxon>
        <taxon>Agaricomycotina</taxon>
        <taxon>Agaricomycetes</taxon>
        <taxon>Cantharellales</taxon>
        <taxon>Ceratobasidiaceae</taxon>
        <taxon>Ceratobasidium</taxon>
    </lineage>
</organism>
<dbReference type="FunFam" id="2.130.10.10:FF:000534">
    <property type="entry name" value="Xyloglucanase Xgh74A"/>
    <property type="match status" value="1"/>
</dbReference>
<keyword evidence="4" id="KW-0119">Carbohydrate metabolism</keyword>
<evidence type="ECO:0000256" key="2">
    <source>
        <dbReference type="ARBA" id="ARBA00022801"/>
    </source>
</evidence>
<dbReference type="SUPFAM" id="SSF110296">
    <property type="entry name" value="Oligoxyloglucan reducing end-specific cellobiohydrolase"/>
    <property type="match status" value="2"/>
</dbReference>
<evidence type="ECO:0000256" key="5">
    <source>
        <dbReference type="ARBA" id="ARBA00023295"/>
    </source>
</evidence>
<dbReference type="CDD" id="cd15482">
    <property type="entry name" value="Sialidase_non-viral"/>
    <property type="match status" value="1"/>
</dbReference>
<proteinExistence type="inferred from homology"/>
<name>A0A5N5QJF4_9AGAM</name>
<evidence type="ECO:0000256" key="4">
    <source>
        <dbReference type="ARBA" id="ARBA00023277"/>
    </source>
</evidence>
<dbReference type="AlphaFoldDB" id="A0A5N5QJF4"/>
<sequence length="743" mass="78120">MKLLALLPLAISLRLVQAAPTAQAYKWNSVKIGGGGGFVPGIVFNTKEKGLAYARTDIGGIYKLNSDDTWTPLLDFADNARWNYWGADALATDPVDPSRLYVAAGMYTNSWDPNNGQILRSSDYGKTWSATNLSFKLGGNMPGRGMGERLAIDPNNNSILYFGARSGNGLWKSTDYGATFTKVAAFTETGTYVPDASDVGGLNGDKIGIAWVTFDSTSSKVNGATSRIFVAVANAGSNSIFVSNDAGSTWSAVADQPTTYLPHKGVLSPTENVLYVSYSNGAGPYDGTKGAVFKYSITDSKWTDITPATGDDLYFGFGGLTVDLQKPGTLMVAALNSWYPDAQIFRSTDSGATWSKLWEWGNSGAVTRHYSWDTSLAPWLNPPGNTDTKQIGWMIEALSINPFDSNHWLYGTGATIYGGHDLTKWDTTHNITLKSLADGLEETAVLALISPPSGPNLLSGVGDIGGFVHSDFNVAAKAAYTNPHYVTTPDMDYAGQKPATVVRIGNDGSDASIKQVALSTDAGSTWAPYPPTPGGSSGGKIAISATGETVLWRNSGGVVVSRNSGDFSSVAGLSSNSAIASDKVNGTIFYAADSNKFYLSTDFGATFSATAGSLGSSTSPVKVVSNTNKAGDVWVSTDKGLFHSTDFGANFTPATGVTQGWAIGLGAPKTEGSAPSIFAAATIDNVTGYFRSDDQGSTWVQVNDDTHGFGSASANVLTADPRVYGRVYIGTNGRGILSYGEVA</sequence>
<keyword evidence="6" id="KW-0624">Polysaccharide degradation</keyword>
<reference evidence="9 10" key="1">
    <citation type="journal article" date="2019" name="Fungal Biol. Biotechnol.">
        <title>Draft genome sequence of fastidious pathogen Ceratobasidium theobromae, which causes vascular-streak dieback in Theobroma cacao.</title>
        <authorList>
            <person name="Ali S.S."/>
            <person name="Asman A."/>
            <person name="Shao J."/>
            <person name="Firmansyah A.P."/>
            <person name="Susilo A.W."/>
            <person name="Rosmana A."/>
            <person name="McMahon P."/>
            <person name="Junaid M."/>
            <person name="Guest D."/>
            <person name="Kheng T.Y."/>
            <person name="Meinhardt L.W."/>
            <person name="Bailey B.A."/>
        </authorList>
    </citation>
    <scope>NUCLEOTIDE SEQUENCE [LARGE SCALE GENOMIC DNA]</scope>
    <source>
        <strain evidence="9 10">CT2</strain>
    </source>
</reference>
<protein>
    <submittedName>
        <fullName evidence="9">Glycoside hydrolase family 74 protein</fullName>
    </submittedName>
</protein>
<dbReference type="PANTHER" id="PTHR43739">
    <property type="entry name" value="XYLOGLUCANASE (EUROFUNG)"/>
    <property type="match status" value="1"/>
</dbReference>
<keyword evidence="5" id="KW-0326">Glycosidase</keyword>
<accession>A0A5N5QJF4</accession>
<dbReference type="InterPro" id="IPR052025">
    <property type="entry name" value="Xyloglucanase_GH74"/>
</dbReference>
<keyword evidence="10" id="KW-1185">Reference proteome</keyword>
<evidence type="ECO:0000256" key="1">
    <source>
        <dbReference type="ARBA" id="ARBA00022729"/>
    </source>
</evidence>
<dbReference type="Proteomes" id="UP000383932">
    <property type="component" value="Unassembled WGS sequence"/>
</dbReference>
<dbReference type="GO" id="GO:0030245">
    <property type="term" value="P:cellulose catabolic process"/>
    <property type="evidence" value="ECO:0007669"/>
    <property type="project" value="UniProtKB-KW"/>
</dbReference>